<evidence type="ECO:0000313" key="2">
    <source>
        <dbReference type="EMBL" id="RIV85339.1"/>
    </source>
</evidence>
<evidence type="ECO:0008006" key="4">
    <source>
        <dbReference type="Google" id="ProtNLM"/>
    </source>
</evidence>
<proteinExistence type="predicted"/>
<name>A0A3A1P3B1_9SPHN</name>
<keyword evidence="1" id="KW-0732">Signal</keyword>
<sequence length="131" mass="14347">MRRVLKLVAMVSAGAAVGLPAAAQAPELAMLGTLDKGAWTARIRPDGPTVRLCVRSGQEFIQMRHRQLNCDRFVVDDRAGEVTVQYTCRGHGYGRTSIRREGNRLVQIRSQGTEDGKPFSIDAEARYAGSC</sequence>
<protein>
    <recommendedName>
        <fullName evidence="4">DUF3617 family protein</fullName>
    </recommendedName>
</protein>
<evidence type="ECO:0000256" key="1">
    <source>
        <dbReference type="SAM" id="SignalP"/>
    </source>
</evidence>
<gene>
    <name evidence="2" type="ORF">D2V17_10755</name>
</gene>
<comment type="caution">
    <text evidence="2">The sequence shown here is derived from an EMBL/GenBank/DDBJ whole genome shotgun (WGS) entry which is preliminary data.</text>
</comment>
<dbReference type="AlphaFoldDB" id="A0A3A1P3B1"/>
<organism evidence="2 3">
    <name type="scientific">Aurantiacibacter xanthus</name>
    <dbReference type="NCBI Taxonomy" id="1784712"/>
    <lineage>
        <taxon>Bacteria</taxon>
        <taxon>Pseudomonadati</taxon>
        <taxon>Pseudomonadota</taxon>
        <taxon>Alphaproteobacteria</taxon>
        <taxon>Sphingomonadales</taxon>
        <taxon>Erythrobacteraceae</taxon>
        <taxon>Aurantiacibacter</taxon>
    </lineage>
</organism>
<dbReference type="RefSeq" id="WP_119592966.1">
    <property type="nucleotide sequence ID" value="NZ_QXFM01000099.1"/>
</dbReference>
<keyword evidence="3" id="KW-1185">Reference proteome</keyword>
<dbReference type="OrthoDB" id="7595119at2"/>
<evidence type="ECO:0000313" key="3">
    <source>
        <dbReference type="Proteomes" id="UP000265366"/>
    </source>
</evidence>
<dbReference type="EMBL" id="QXFM01000099">
    <property type="protein sequence ID" value="RIV85339.1"/>
    <property type="molecule type" value="Genomic_DNA"/>
</dbReference>
<accession>A0A3A1P3B1</accession>
<reference evidence="2 3" key="1">
    <citation type="submission" date="2018-08" db="EMBL/GenBank/DDBJ databases">
        <title>Erythrobacter zhengii sp.nov., a bacterium isolated from deep-sea sediment.</title>
        <authorList>
            <person name="Fang C."/>
            <person name="Wu Y.-H."/>
            <person name="Sun C."/>
            <person name="Wang H."/>
            <person name="Cheng H."/>
            <person name="Meng F.-X."/>
            <person name="Wang C.-S."/>
            <person name="Xu X.-W."/>
        </authorList>
    </citation>
    <scope>NUCLEOTIDE SEQUENCE [LARGE SCALE GENOMIC DNA]</scope>
    <source>
        <strain evidence="2 3">CCTCC AB 2015396</strain>
    </source>
</reference>
<feature type="signal peptide" evidence="1">
    <location>
        <begin position="1"/>
        <end position="25"/>
    </location>
</feature>
<dbReference type="Proteomes" id="UP000265366">
    <property type="component" value="Unassembled WGS sequence"/>
</dbReference>
<feature type="chain" id="PRO_5017296797" description="DUF3617 family protein" evidence="1">
    <location>
        <begin position="26"/>
        <end position="131"/>
    </location>
</feature>